<dbReference type="PANTHER" id="PTHR30344:SF1">
    <property type="entry name" value="6-PHOSPHOGLUCONOLACTONASE"/>
    <property type="match status" value="1"/>
</dbReference>
<name>A0A317N133_9NOCA</name>
<evidence type="ECO:0000313" key="3">
    <source>
        <dbReference type="Proteomes" id="UP000246410"/>
    </source>
</evidence>
<dbReference type="Proteomes" id="UP000246410">
    <property type="component" value="Unassembled WGS sequence"/>
</dbReference>
<comment type="caution">
    <text evidence="2">The sequence shown here is derived from an EMBL/GenBank/DDBJ whole genome shotgun (WGS) entry which is preliminary data.</text>
</comment>
<dbReference type="SUPFAM" id="SSF50974">
    <property type="entry name" value="Nitrous oxide reductase, N-terminal domain"/>
    <property type="match status" value="1"/>
</dbReference>
<dbReference type="InterPro" id="IPR050282">
    <property type="entry name" value="Cycloisomerase_2"/>
</dbReference>
<dbReference type="InterPro" id="IPR019405">
    <property type="entry name" value="Lactonase_7-beta_prop"/>
</dbReference>
<evidence type="ECO:0000256" key="1">
    <source>
        <dbReference type="ARBA" id="ARBA00005564"/>
    </source>
</evidence>
<dbReference type="PANTHER" id="PTHR30344">
    <property type="entry name" value="6-PHOSPHOGLUCONOLACTONASE-RELATED"/>
    <property type="match status" value="1"/>
</dbReference>
<gene>
    <name evidence="2" type="ORF">DFR69_12125</name>
</gene>
<dbReference type="InterPro" id="IPR015943">
    <property type="entry name" value="WD40/YVTN_repeat-like_dom_sf"/>
</dbReference>
<evidence type="ECO:0000313" key="2">
    <source>
        <dbReference type="EMBL" id="PWV67575.1"/>
    </source>
</evidence>
<dbReference type="EMBL" id="QGTL01000021">
    <property type="protein sequence ID" value="PWV67575.1"/>
    <property type="molecule type" value="Genomic_DNA"/>
</dbReference>
<keyword evidence="3" id="KW-1185">Reference proteome</keyword>
<reference evidence="2 3" key="1">
    <citation type="submission" date="2018-05" db="EMBL/GenBank/DDBJ databases">
        <title>Genomic Encyclopedia of Type Strains, Phase IV (KMG-IV): sequencing the most valuable type-strain genomes for metagenomic binning, comparative biology and taxonomic classification.</title>
        <authorList>
            <person name="Goeker M."/>
        </authorList>
    </citation>
    <scope>NUCLEOTIDE SEQUENCE [LARGE SCALE GENOMIC DNA]</scope>
    <source>
        <strain evidence="2 3">DSM 44717</strain>
    </source>
</reference>
<comment type="similarity">
    <text evidence="1">Belongs to the cycloisomerase 2 family.</text>
</comment>
<dbReference type="Gene3D" id="2.130.10.10">
    <property type="entry name" value="YVTN repeat-like/Quinoprotein amine dehydrogenase"/>
    <property type="match status" value="1"/>
</dbReference>
<dbReference type="RefSeq" id="WP_110041646.1">
    <property type="nucleotide sequence ID" value="NZ_QGTL01000021.1"/>
</dbReference>
<proteinExistence type="inferred from homology"/>
<organism evidence="2 3">
    <name type="scientific">Nocardia neocaledoniensis</name>
    <dbReference type="NCBI Taxonomy" id="236511"/>
    <lineage>
        <taxon>Bacteria</taxon>
        <taxon>Bacillati</taxon>
        <taxon>Actinomycetota</taxon>
        <taxon>Actinomycetes</taxon>
        <taxon>Mycobacteriales</taxon>
        <taxon>Nocardiaceae</taxon>
        <taxon>Nocardia</taxon>
    </lineage>
</organism>
<sequence>MTEQQSPLDRLYVVAQSGGIAAFDLFADGSLTPLADSPFPTGAGTFCVVASPDRSRIYVAAGMGLGMPISLRQTFSPELITFDVRADGGLERAATLRLPRRLTPVSMVVSDDGRNLYLGVGRGPAGFFFGAMAHFRLDENGIPAMAGVPVSLGKILDGAAQPIFSPDRKSLYVASVMAKAVVRLAIHADGSLSTPVDRTLSTGLFPITPVFSLDGQFFYVANEQSATITGFRVGSDGGLTELPGSPYPTGKIPHNPVFSKDGRFVYFANTFSDNITGYEVQPDGALVPAPGSPYATPVGPATVTRSTDGTWLYLVSSPLFKNGSHVVVTSYRIEQDGSLTPSGHDPALTGLRFADGPSAIALPVSS</sequence>
<dbReference type="GO" id="GO:0017057">
    <property type="term" value="F:6-phosphogluconolactonase activity"/>
    <property type="evidence" value="ECO:0007669"/>
    <property type="project" value="TreeGrafter"/>
</dbReference>
<dbReference type="InterPro" id="IPR011045">
    <property type="entry name" value="N2O_reductase_N"/>
</dbReference>
<dbReference type="AlphaFoldDB" id="A0A317N133"/>
<protein>
    <submittedName>
        <fullName evidence="2">6-phosphogluconolactonase</fullName>
    </submittedName>
</protein>
<accession>A0A317N133</accession>
<dbReference type="Pfam" id="PF10282">
    <property type="entry name" value="Lactonase"/>
    <property type="match status" value="1"/>
</dbReference>